<dbReference type="AlphaFoldDB" id="A0A443RYE3"/>
<gene>
    <name evidence="1" type="ORF">B4U80_12098</name>
</gene>
<accession>A0A443RYE3</accession>
<dbReference type="Proteomes" id="UP000288716">
    <property type="component" value="Unassembled WGS sequence"/>
</dbReference>
<dbReference type="VEuPathDB" id="VectorBase:LDEU011677"/>
<comment type="caution">
    <text evidence="1">The sequence shown here is derived from an EMBL/GenBank/DDBJ whole genome shotgun (WGS) entry which is preliminary data.</text>
</comment>
<reference evidence="1 2" key="1">
    <citation type="journal article" date="2018" name="Gigascience">
        <title>Genomes of trombidid mites reveal novel predicted allergens and laterally-transferred genes associated with secondary metabolism.</title>
        <authorList>
            <person name="Dong X."/>
            <person name="Chaisiri K."/>
            <person name="Xia D."/>
            <person name="Armstrong S.D."/>
            <person name="Fang Y."/>
            <person name="Donnelly M.J."/>
            <person name="Kadowaki T."/>
            <person name="McGarry J.W."/>
            <person name="Darby A.C."/>
            <person name="Makepeace B.L."/>
        </authorList>
    </citation>
    <scope>NUCLEOTIDE SEQUENCE [LARGE SCALE GENOMIC DNA]</scope>
    <source>
        <strain evidence="1">UoL-UT</strain>
    </source>
</reference>
<protein>
    <submittedName>
        <fullName evidence="1">Uncharacterized protein</fullName>
    </submittedName>
</protein>
<evidence type="ECO:0000313" key="2">
    <source>
        <dbReference type="Proteomes" id="UP000288716"/>
    </source>
</evidence>
<dbReference type="SUPFAM" id="SSF52047">
    <property type="entry name" value="RNI-like"/>
    <property type="match status" value="1"/>
</dbReference>
<evidence type="ECO:0000313" key="1">
    <source>
        <dbReference type="EMBL" id="RWS20363.1"/>
    </source>
</evidence>
<dbReference type="EMBL" id="NCKV01018059">
    <property type="protein sequence ID" value="RWS20363.1"/>
    <property type="molecule type" value="Genomic_DNA"/>
</dbReference>
<keyword evidence="2" id="KW-1185">Reference proteome</keyword>
<sequence length="281" mass="31899">MIENLALRYNDTVGEEIAGLLSKLPHLSRLVVDGSINTEIAPFFSFGRHANSLRSFMYSCSIIQEIDCKDISNTLVAEMPNLTSLRLNLAMTTLLNFSDFQLMTIKELDICCRRLDGCLTLSQNVLSVTKLKLSTQTGSAEEIATVLNNFTNLNSLELDFFRNHDILFNATLMEALVGLNSLKYFSFFGAYYSKEKYTINEGEKSALVKVLVALKNVEKIKIEFCQQSYYDDDLVTAVNNLTVKRPQQNIQLIIPDDDFDNDLNDLYDTNYRENYSDGYSD</sequence>
<proteinExistence type="predicted"/>
<dbReference type="Gene3D" id="3.80.10.10">
    <property type="entry name" value="Ribonuclease Inhibitor"/>
    <property type="match status" value="1"/>
</dbReference>
<name>A0A443RYE3_9ACAR</name>
<dbReference type="InterPro" id="IPR032675">
    <property type="entry name" value="LRR_dom_sf"/>
</dbReference>
<organism evidence="1 2">
    <name type="scientific">Leptotrombidium deliense</name>
    <dbReference type="NCBI Taxonomy" id="299467"/>
    <lineage>
        <taxon>Eukaryota</taxon>
        <taxon>Metazoa</taxon>
        <taxon>Ecdysozoa</taxon>
        <taxon>Arthropoda</taxon>
        <taxon>Chelicerata</taxon>
        <taxon>Arachnida</taxon>
        <taxon>Acari</taxon>
        <taxon>Acariformes</taxon>
        <taxon>Trombidiformes</taxon>
        <taxon>Prostigmata</taxon>
        <taxon>Anystina</taxon>
        <taxon>Parasitengona</taxon>
        <taxon>Trombiculoidea</taxon>
        <taxon>Trombiculidae</taxon>
        <taxon>Leptotrombidium</taxon>
    </lineage>
</organism>